<evidence type="ECO:0000313" key="1">
    <source>
        <dbReference type="EMBL" id="CAB4659010.1"/>
    </source>
</evidence>
<dbReference type="Gene3D" id="3.40.50.150">
    <property type="entry name" value="Vaccinia Virus protein VP39"/>
    <property type="match status" value="1"/>
</dbReference>
<sequence length="301" mass="34946">MIHKLQKLTRALFNPNRELRLKIVTFQKIIRRNYKDISRLGIMRKPKNPVTTKWGMVTRHQKPFGDGVNEITAKQFDKAHTELIDRHIRETFKGYWGGETDYSKFADNNWRNYYVFWSAKLAAKFAMTSQTNLSNFVEVGVSFGMSFYYAISGLTTGLRKDSNYAGYLYDSWGKMLPAHLSEREMHQVGNYWFTSLAQTQINLEEYRENLHFVQGYVPEIFSEHLGPSEISWLHIDLGASVPTLRTLEHFVPKLLSHGVVLIDDYGNNHFKEIKVLADNFLNDVEGILLYLPTGQAIFIKH</sequence>
<protein>
    <submittedName>
        <fullName evidence="1">Unannotated protein</fullName>
    </submittedName>
</protein>
<name>A0A6J6LAR4_9ZZZZ</name>
<dbReference type="InterPro" id="IPR029063">
    <property type="entry name" value="SAM-dependent_MTases_sf"/>
</dbReference>
<accession>A0A6J6LAR4</accession>
<gene>
    <name evidence="1" type="ORF">UFOPK2292_00139</name>
</gene>
<proteinExistence type="predicted"/>
<dbReference type="AlphaFoldDB" id="A0A6J6LAR4"/>
<reference evidence="1" key="1">
    <citation type="submission" date="2020-05" db="EMBL/GenBank/DDBJ databases">
        <authorList>
            <person name="Chiriac C."/>
            <person name="Salcher M."/>
            <person name="Ghai R."/>
            <person name="Kavagutti S V."/>
        </authorList>
    </citation>
    <scope>NUCLEOTIDE SEQUENCE</scope>
</reference>
<dbReference type="Pfam" id="PF13578">
    <property type="entry name" value="Methyltransf_24"/>
    <property type="match status" value="1"/>
</dbReference>
<organism evidence="1">
    <name type="scientific">freshwater metagenome</name>
    <dbReference type="NCBI Taxonomy" id="449393"/>
    <lineage>
        <taxon>unclassified sequences</taxon>
        <taxon>metagenomes</taxon>
        <taxon>ecological metagenomes</taxon>
    </lineage>
</organism>
<dbReference type="EMBL" id="CAEZWU010000011">
    <property type="protein sequence ID" value="CAB4659010.1"/>
    <property type="molecule type" value="Genomic_DNA"/>
</dbReference>